<reference evidence="11" key="1">
    <citation type="journal article" date="2021" name="Microorganisms">
        <title>Acidisoma silvae sp. nov. and Acidisomacellulosilytica sp. nov., Two Acidophilic Bacteria Isolated from Decaying Wood, Hydrolyzing Cellulose and Producing Poly-3-hydroxybutyrate.</title>
        <authorList>
            <person name="Mieszkin S."/>
            <person name="Pouder E."/>
            <person name="Uroz S."/>
            <person name="Simon-Colin C."/>
            <person name="Alain K."/>
        </authorList>
    </citation>
    <scope>NUCLEOTIDE SEQUENCE</scope>
    <source>
        <strain evidence="11">HW T2.11</strain>
    </source>
</reference>
<dbReference type="InterPro" id="IPR017871">
    <property type="entry name" value="ABC_transporter-like_CS"/>
</dbReference>
<keyword evidence="5" id="KW-0677">Repeat</keyword>
<keyword evidence="8" id="KW-1278">Translocase</keyword>
<dbReference type="InterPro" id="IPR003593">
    <property type="entry name" value="AAA+_ATPase"/>
</dbReference>
<dbReference type="GO" id="GO:0005524">
    <property type="term" value="F:ATP binding"/>
    <property type="evidence" value="ECO:0007669"/>
    <property type="project" value="UniProtKB-KW"/>
</dbReference>
<keyword evidence="12" id="KW-1185">Reference proteome</keyword>
<dbReference type="PROSITE" id="PS00211">
    <property type="entry name" value="ABC_TRANSPORTER_1"/>
    <property type="match status" value="1"/>
</dbReference>
<dbReference type="Proteomes" id="UP000708298">
    <property type="component" value="Unassembled WGS sequence"/>
</dbReference>
<gene>
    <name evidence="11" type="ORF">ASILVAE211_11910</name>
</gene>
<reference evidence="11" key="2">
    <citation type="submission" date="2021-01" db="EMBL/GenBank/DDBJ databases">
        <authorList>
            <person name="Mieszkin S."/>
            <person name="Pouder E."/>
            <person name="Alain K."/>
        </authorList>
    </citation>
    <scope>NUCLEOTIDE SEQUENCE</scope>
    <source>
        <strain evidence="11">HW T2.11</strain>
    </source>
</reference>
<dbReference type="PANTHER" id="PTHR43790">
    <property type="entry name" value="CARBOHYDRATE TRANSPORT ATP-BINDING PROTEIN MG119-RELATED"/>
    <property type="match status" value="1"/>
</dbReference>
<comment type="subcellular location">
    <subcellularLocation>
        <location evidence="1">Cell membrane</location>
        <topology evidence="1">Peripheral membrane protein</topology>
    </subcellularLocation>
</comment>
<dbReference type="InterPro" id="IPR003439">
    <property type="entry name" value="ABC_transporter-like_ATP-bd"/>
</dbReference>
<keyword evidence="9" id="KW-0472">Membrane</keyword>
<dbReference type="Pfam" id="PF00005">
    <property type="entry name" value="ABC_tran"/>
    <property type="match status" value="2"/>
</dbReference>
<keyword evidence="4" id="KW-0762">Sugar transport</keyword>
<dbReference type="PROSITE" id="PS50893">
    <property type="entry name" value="ABC_TRANSPORTER_2"/>
    <property type="match status" value="2"/>
</dbReference>
<accession>A0A963YT62</accession>
<evidence type="ECO:0000256" key="8">
    <source>
        <dbReference type="ARBA" id="ARBA00022967"/>
    </source>
</evidence>
<dbReference type="SUPFAM" id="SSF52540">
    <property type="entry name" value="P-loop containing nucleoside triphosphate hydrolases"/>
    <property type="match status" value="2"/>
</dbReference>
<evidence type="ECO:0000256" key="6">
    <source>
        <dbReference type="ARBA" id="ARBA00022741"/>
    </source>
</evidence>
<evidence type="ECO:0000313" key="11">
    <source>
        <dbReference type="EMBL" id="MCB8875888.1"/>
    </source>
</evidence>
<dbReference type="FunFam" id="3.40.50.300:FF:000127">
    <property type="entry name" value="Ribose import ATP-binding protein RbsA"/>
    <property type="match status" value="1"/>
</dbReference>
<sequence>MSDLLTLTGITKSFGGVKALKGVDFSLARGEVHALLGENGAGKSTLMRVVGGEIQPEAGSITFEGRSLTLTDPKAAADLGIAVIHQELALAPDLSVAENIFMRELPAAIAWGKLNRRARAVLDRMGFELDVRRRVGDLAVAQQQVVEIAKALSRDVKVIVFDEPTAVLSSRDAQRLHDIIAVLRASGVGIVYISHRLEEVFKIADRMTVMKDGALVGVTSPQTSTIDDVIRMMVGRNLSAMFPKAAHRSIGAEVLNVENLRRGMKVRGVSLSVRAGEIVGLGGLVGSGRTETARLIFGADAKEAGEIRLHGKAVTIKSPLDAVLAGIGLVPEDRKHHGAILDMSIRINTTMARLKPVVNAMGFIRRHKERDTVTALGQQLRLKSAGPEAPVSSLSGGNQQKVVLAKWFHAGGDVIILDEPTRGVDVGAKTEIYGLIEELAAAGRAILVISSEHQELFGLCDRVLVMAEGELRGTLLPDDYSEEKLLALAMTQSVAADHAAPLDLPAHTHQPVN</sequence>
<dbReference type="CDD" id="cd03216">
    <property type="entry name" value="ABC_Carb_Monos_I"/>
    <property type="match status" value="1"/>
</dbReference>
<comment type="caution">
    <text evidence="11">The sequence shown here is derived from an EMBL/GenBank/DDBJ whole genome shotgun (WGS) entry which is preliminary data.</text>
</comment>
<dbReference type="InterPro" id="IPR050107">
    <property type="entry name" value="ABC_carbohydrate_import_ATPase"/>
</dbReference>
<dbReference type="AlphaFoldDB" id="A0A963YT62"/>
<dbReference type="CDD" id="cd03215">
    <property type="entry name" value="ABC_Carb_Monos_II"/>
    <property type="match status" value="1"/>
</dbReference>
<keyword evidence="7 11" id="KW-0067">ATP-binding</keyword>
<protein>
    <submittedName>
        <fullName evidence="11">Sugar ABC transporter ATP-binding protein</fullName>
    </submittedName>
</protein>
<dbReference type="GO" id="GO:0016887">
    <property type="term" value="F:ATP hydrolysis activity"/>
    <property type="evidence" value="ECO:0007669"/>
    <property type="project" value="InterPro"/>
</dbReference>
<dbReference type="InterPro" id="IPR027417">
    <property type="entry name" value="P-loop_NTPase"/>
</dbReference>
<dbReference type="Gene3D" id="3.40.50.300">
    <property type="entry name" value="P-loop containing nucleotide triphosphate hydrolases"/>
    <property type="match status" value="2"/>
</dbReference>
<feature type="domain" description="ABC transporter" evidence="10">
    <location>
        <begin position="250"/>
        <end position="493"/>
    </location>
</feature>
<keyword evidence="3" id="KW-1003">Cell membrane</keyword>
<evidence type="ECO:0000256" key="7">
    <source>
        <dbReference type="ARBA" id="ARBA00022840"/>
    </source>
</evidence>
<evidence type="ECO:0000259" key="10">
    <source>
        <dbReference type="PROSITE" id="PS50893"/>
    </source>
</evidence>
<evidence type="ECO:0000256" key="2">
    <source>
        <dbReference type="ARBA" id="ARBA00022448"/>
    </source>
</evidence>
<dbReference type="PANTHER" id="PTHR43790:SF3">
    <property type="entry name" value="D-ALLOSE IMPORT ATP-BINDING PROTEIN ALSA-RELATED"/>
    <property type="match status" value="1"/>
</dbReference>
<evidence type="ECO:0000256" key="4">
    <source>
        <dbReference type="ARBA" id="ARBA00022597"/>
    </source>
</evidence>
<name>A0A963YT62_9PROT</name>
<organism evidence="11 12">
    <name type="scientific">Acidisoma silvae</name>
    <dbReference type="NCBI Taxonomy" id="2802396"/>
    <lineage>
        <taxon>Bacteria</taxon>
        <taxon>Pseudomonadati</taxon>
        <taxon>Pseudomonadota</taxon>
        <taxon>Alphaproteobacteria</taxon>
        <taxon>Acetobacterales</taxon>
        <taxon>Acidocellaceae</taxon>
        <taxon>Acidisoma</taxon>
    </lineage>
</organism>
<dbReference type="EMBL" id="JAESVB010000004">
    <property type="protein sequence ID" value="MCB8875888.1"/>
    <property type="molecule type" value="Genomic_DNA"/>
</dbReference>
<evidence type="ECO:0000256" key="1">
    <source>
        <dbReference type="ARBA" id="ARBA00004202"/>
    </source>
</evidence>
<keyword evidence="2" id="KW-0813">Transport</keyword>
<feature type="domain" description="ABC transporter" evidence="10">
    <location>
        <begin position="5"/>
        <end position="237"/>
    </location>
</feature>
<evidence type="ECO:0000256" key="9">
    <source>
        <dbReference type="ARBA" id="ARBA00023136"/>
    </source>
</evidence>
<dbReference type="GO" id="GO:0005886">
    <property type="term" value="C:plasma membrane"/>
    <property type="evidence" value="ECO:0007669"/>
    <property type="project" value="UniProtKB-SubCell"/>
</dbReference>
<evidence type="ECO:0000256" key="3">
    <source>
        <dbReference type="ARBA" id="ARBA00022475"/>
    </source>
</evidence>
<dbReference type="SMART" id="SM00382">
    <property type="entry name" value="AAA"/>
    <property type="match status" value="2"/>
</dbReference>
<proteinExistence type="predicted"/>
<evidence type="ECO:0000256" key="5">
    <source>
        <dbReference type="ARBA" id="ARBA00022737"/>
    </source>
</evidence>
<dbReference type="RefSeq" id="WP_227321531.1">
    <property type="nucleotide sequence ID" value="NZ_JAESVB010000004.1"/>
</dbReference>
<evidence type="ECO:0000313" key="12">
    <source>
        <dbReference type="Proteomes" id="UP000708298"/>
    </source>
</evidence>
<keyword evidence="6" id="KW-0547">Nucleotide-binding</keyword>